<gene>
    <name evidence="5" type="ordered locus">Veis_0349</name>
</gene>
<dbReference type="InterPro" id="IPR028081">
    <property type="entry name" value="Leu-bd"/>
</dbReference>
<reference evidence="6" key="1">
    <citation type="submission" date="2006-12" db="EMBL/GenBank/DDBJ databases">
        <title>Complete sequence of chromosome 1 of Verminephrobacter eiseniae EF01-2.</title>
        <authorList>
            <person name="Copeland A."/>
            <person name="Lucas S."/>
            <person name="Lapidus A."/>
            <person name="Barry K."/>
            <person name="Detter J.C."/>
            <person name="Glavina del Rio T."/>
            <person name="Dalin E."/>
            <person name="Tice H."/>
            <person name="Pitluck S."/>
            <person name="Chertkov O."/>
            <person name="Brettin T."/>
            <person name="Bruce D."/>
            <person name="Han C."/>
            <person name="Tapia R."/>
            <person name="Gilna P."/>
            <person name="Schmutz J."/>
            <person name="Larimer F."/>
            <person name="Land M."/>
            <person name="Hauser L."/>
            <person name="Kyrpides N."/>
            <person name="Kim E."/>
            <person name="Stahl D."/>
            <person name="Richardson P."/>
        </authorList>
    </citation>
    <scope>NUCLEOTIDE SEQUENCE [LARGE SCALE GENOMIC DNA]</scope>
    <source>
        <strain evidence="6">EF01-2</strain>
    </source>
</reference>
<dbReference type="STRING" id="391735.Veis_0349"/>
<feature type="domain" description="Leucine-binding protein" evidence="4">
    <location>
        <begin position="30"/>
        <end position="370"/>
    </location>
</feature>
<evidence type="ECO:0000313" key="5">
    <source>
        <dbReference type="EMBL" id="ABM56139.1"/>
    </source>
</evidence>
<comment type="similarity">
    <text evidence="1">Belongs to the leucine-binding protein family.</text>
</comment>
<accession>A1WET2</accession>
<evidence type="ECO:0000256" key="3">
    <source>
        <dbReference type="SAM" id="SignalP"/>
    </source>
</evidence>
<keyword evidence="5" id="KW-0675">Receptor</keyword>
<dbReference type="OrthoDB" id="5288800at2"/>
<evidence type="ECO:0000313" key="6">
    <source>
        <dbReference type="Proteomes" id="UP000000374"/>
    </source>
</evidence>
<dbReference type="HOGENOM" id="CLU_027128_1_1_4"/>
<dbReference type="PANTHER" id="PTHR47628">
    <property type="match status" value="1"/>
</dbReference>
<dbReference type="EMBL" id="CP000542">
    <property type="protein sequence ID" value="ABM56139.1"/>
    <property type="molecule type" value="Genomic_DNA"/>
</dbReference>
<dbReference type="eggNOG" id="COG0683">
    <property type="taxonomic scope" value="Bacteria"/>
</dbReference>
<name>A1WET2_VEREI</name>
<dbReference type="PANTHER" id="PTHR47628:SF1">
    <property type="entry name" value="ALIPHATIC AMIDASE EXPRESSION-REGULATING PROTEIN"/>
    <property type="match status" value="1"/>
</dbReference>
<keyword evidence="6" id="KW-1185">Reference proteome</keyword>
<protein>
    <submittedName>
        <fullName evidence="5">Extracellular ligand-binding receptor</fullName>
    </submittedName>
</protein>
<feature type="signal peptide" evidence="3">
    <location>
        <begin position="1"/>
        <end position="27"/>
    </location>
</feature>
<evidence type="ECO:0000256" key="2">
    <source>
        <dbReference type="ARBA" id="ARBA00022729"/>
    </source>
</evidence>
<dbReference type="InterPro" id="IPR028082">
    <property type="entry name" value="Peripla_BP_I"/>
</dbReference>
<feature type="chain" id="PRO_5002639718" evidence="3">
    <location>
        <begin position="28"/>
        <end position="407"/>
    </location>
</feature>
<evidence type="ECO:0000259" key="4">
    <source>
        <dbReference type="Pfam" id="PF13458"/>
    </source>
</evidence>
<dbReference type="AlphaFoldDB" id="A1WET2"/>
<dbReference type="RefSeq" id="WP_011808156.1">
    <property type="nucleotide sequence ID" value="NC_008786.1"/>
</dbReference>
<keyword evidence="2 3" id="KW-0732">Signal</keyword>
<dbReference type="SUPFAM" id="SSF53822">
    <property type="entry name" value="Periplasmic binding protein-like I"/>
    <property type="match status" value="1"/>
</dbReference>
<evidence type="ECO:0000256" key="1">
    <source>
        <dbReference type="ARBA" id="ARBA00010062"/>
    </source>
</evidence>
<dbReference type="Proteomes" id="UP000000374">
    <property type="component" value="Chromosome"/>
</dbReference>
<organism evidence="5 6">
    <name type="scientific">Verminephrobacter eiseniae (strain EF01-2)</name>
    <dbReference type="NCBI Taxonomy" id="391735"/>
    <lineage>
        <taxon>Bacteria</taxon>
        <taxon>Pseudomonadati</taxon>
        <taxon>Pseudomonadota</taxon>
        <taxon>Betaproteobacteria</taxon>
        <taxon>Burkholderiales</taxon>
        <taxon>Comamonadaceae</taxon>
        <taxon>Verminephrobacter</taxon>
    </lineage>
</organism>
<proteinExistence type="inferred from homology"/>
<dbReference type="CDD" id="cd06356">
    <property type="entry name" value="PBP1_amide_urea_BP-like"/>
    <property type="match status" value="1"/>
</dbReference>
<dbReference type="KEGG" id="vei:Veis_0349"/>
<dbReference type="Gene3D" id="3.40.50.2300">
    <property type="match status" value="2"/>
</dbReference>
<dbReference type="GeneID" id="76459085"/>
<sequence>MKATRRSVSIRFAGLAAALALPRWAHAADPIKFGSLLDTSGNFDAYGKPMNMATDLAIDEINRSGGLIGRQIKKSAYDTQSNMAMYTKFAQQLARQDKVDVVIGGILSASREAIRPLLNREKILYVYTPLYEGGVCDGNTFLTGTTPAQQAEVLVPYAVKKWGRKAYILAADYNYGQYMAKWFQKFLAESGAADVGLEFFPLDVSDFNSTIAKIQAAKPDFVISALVGGAHLSFYRQWAAAGMKGKIPLVSTTLGVGNEHQVLTAAEGDGILVAYNYSPELQTPANKVFLQAWGKMHGGNTKAINELAVLHYQGIKLWAEGVRKAGSLERAKVIGAMASGISIDGPSGKVSIDGPTHHVTLDVHVMEIRGQQLKVLQSFAQRPPRETQAVCNLVKTPASSTQFEIKL</sequence>
<dbReference type="Pfam" id="PF13458">
    <property type="entry name" value="Peripla_BP_6"/>
    <property type="match status" value="1"/>
</dbReference>